<sequence>MTDDNNDQVDAVDGADLLDEVRAVIGRYVVLPSDAAGVAVVLWIAATHAVSAWNCAPRLVIRAPEKRCGKSRLLDMADGLSHRPLMTTNASPSAVYRSIGLTPSDPPTLLIDEADTIFGPKAGDNEDLRGLLNAGHQRGRPTLRYDAGSRSVEKIETFAMAALAGIGMMPDTIEDRAAVIRMRRRTKGESVQPYRVRRDAPVLAELRERLHAWVTAHLDDLTNAAPNMPLEDRAADTWEPLIALADLAGGLWPRRARNAALTLIAELQDSTEASQSIRLLSDCRDAFGAARALPSAVIVQRLRADEESPWAEQPAPGGLTVRRLAALLREYDITPKNHRWEDGTQSKGYVRDDFADTWARYCPTEAEATSKGGAVPNRPNRPFAGHAGDGSVPWDGSNRPSNPSVPALTCEGTVGTDGTDHPQLPNQATCISCRQPLTFDDGTHTHPTCETA</sequence>
<dbReference type="RefSeq" id="WP_185441627.1">
    <property type="nucleotide sequence ID" value="NZ_CP043661.1"/>
</dbReference>
<dbReference type="AlphaFoldDB" id="A0A7G6X0C2"/>
<name>A0A7G6X0C2_9ACTN</name>
<dbReference type="EMBL" id="CP043661">
    <property type="protein sequence ID" value="QNE19687.1"/>
    <property type="molecule type" value="Genomic_DNA"/>
</dbReference>
<accession>A0A7G6X0C2</accession>
<gene>
    <name evidence="3" type="ORF">F1D05_19385</name>
</gene>
<reference evidence="4" key="1">
    <citation type="submission" date="2019-09" db="EMBL/GenBank/DDBJ databases">
        <title>Antimicrobial potential of Antarctic Bacteria.</title>
        <authorList>
            <person name="Benaud N."/>
            <person name="Edwards R.J."/>
            <person name="Ferrari B.C."/>
        </authorList>
    </citation>
    <scope>NUCLEOTIDE SEQUENCE [LARGE SCALE GENOMIC DNA]</scope>
    <source>
        <strain evidence="4">SPB151</strain>
    </source>
</reference>
<evidence type="ECO:0000313" key="3">
    <source>
        <dbReference type="EMBL" id="QNE19687.1"/>
    </source>
</evidence>
<keyword evidence="4" id="KW-1185">Reference proteome</keyword>
<protein>
    <submittedName>
        <fullName evidence="3">DUF3631 domain-containing protein</fullName>
    </submittedName>
</protein>
<evidence type="ECO:0000313" key="4">
    <source>
        <dbReference type="Proteomes" id="UP000515563"/>
    </source>
</evidence>
<feature type="region of interest" description="Disordered" evidence="1">
    <location>
        <begin position="366"/>
        <end position="421"/>
    </location>
</feature>
<organism evidence="3 4">
    <name type="scientific">Kribbella qitaiheensis</name>
    <dbReference type="NCBI Taxonomy" id="1544730"/>
    <lineage>
        <taxon>Bacteria</taxon>
        <taxon>Bacillati</taxon>
        <taxon>Actinomycetota</taxon>
        <taxon>Actinomycetes</taxon>
        <taxon>Propionibacteriales</taxon>
        <taxon>Kribbellaceae</taxon>
        <taxon>Kribbella</taxon>
    </lineage>
</organism>
<dbReference type="InterPro" id="IPR022081">
    <property type="entry name" value="DUF3631"/>
</dbReference>
<proteinExistence type="predicted"/>
<evidence type="ECO:0000256" key="1">
    <source>
        <dbReference type="SAM" id="MobiDB-lite"/>
    </source>
</evidence>
<dbReference type="Pfam" id="PF12307">
    <property type="entry name" value="DUF3631"/>
    <property type="match status" value="1"/>
</dbReference>
<feature type="domain" description="DUF3631" evidence="2">
    <location>
        <begin position="181"/>
        <end position="361"/>
    </location>
</feature>
<dbReference type="KEGG" id="kqi:F1D05_19385"/>
<reference evidence="3 4" key="2">
    <citation type="journal article" date="2020" name="Microbiol. Resour. Announc.">
        <title>Antarctic desert soil bacteria exhibit high novel natural product potential, evaluated through long-read genome sequencing and comparative genomics.</title>
        <authorList>
            <person name="Benaud N."/>
            <person name="Edwards R.J."/>
            <person name="Amos T.G."/>
            <person name="D'Agostino P.M."/>
            <person name="Gutierrez-Chavez C."/>
            <person name="Montgomery K."/>
            <person name="Nicetic I."/>
            <person name="Ferrari B.C."/>
        </authorList>
    </citation>
    <scope>NUCLEOTIDE SEQUENCE [LARGE SCALE GENOMIC DNA]</scope>
    <source>
        <strain evidence="3 4">SPB151</strain>
    </source>
</reference>
<evidence type="ECO:0000259" key="2">
    <source>
        <dbReference type="Pfam" id="PF12307"/>
    </source>
</evidence>
<dbReference type="Proteomes" id="UP000515563">
    <property type="component" value="Chromosome"/>
</dbReference>